<name>A0A183PEH6_9TREM</name>
<dbReference type="EMBL" id="UZAL01032778">
    <property type="protein sequence ID" value="VDP61800.1"/>
    <property type="molecule type" value="Genomic_DNA"/>
</dbReference>
<organism evidence="1 2">
    <name type="scientific">Schistosoma mattheei</name>
    <dbReference type="NCBI Taxonomy" id="31246"/>
    <lineage>
        <taxon>Eukaryota</taxon>
        <taxon>Metazoa</taxon>
        <taxon>Spiralia</taxon>
        <taxon>Lophotrochozoa</taxon>
        <taxon>Platyhelminthes</taxon>
        <taxon>Trematoda</taxon>
        <taxon>Digenea</taxon>
        <taxon>Strigeidida</taxon>
        <taxon>Schistosomatoidea</taxon>
        <taxon>Schistosomatidae</taxon>
        <taxon>Schistosoma</taxon>
    </lineage>
</organism>
<accession>A0A183PEH6</accession>
<dbReference type="SMART" id="SM01168">
    <property type="entry name" value="DUF1907"/>
    <property type="match status" value="1"/>
</dbReference>
<dbReference type="InterPro" id="IPR015021">
    <property type="entry name" value="C11orf54_DUF1907"/>
</dbReference>
<dbReference type="STRING" id="31246.A0A183PEH6"/>
<dbReference type="Pfam" id="PF08925">
    <property type="entry name" value="DUF1907"/>
    <property type="match status" value="1"/>
</dbReference>
<dbReference type="GO" id="GO:0005634">
    <property type="term" value="C:nucleus"/>
    <property type="evidence" value="ECO:0007669"/>
    <property type="project" value="InterPro"/>
</dbReference>
<dbReference type="Proteomes" id="UP000269396">
    <property type="component" value="Unassembled WGS sequence"/>
</dbReference>
<evidence type="ECO:0000313" key="1">
    <source>
        <dbReference type="EMBL" id="VDP61800.1"/>
    </source>
</evidence>
<dbReference type="AlphaFoldDB" id="A0A183PEH6"/>
<gene>
    <name evidence="1" type="ORF">SMTD_LOCUS12762</name>
</gene>
<keyword evidence="2" id="KW-1185">Reference proteome</keyword>
<proteinExistence type="predicted"/>
<evidence type="ECO:0000313" key="2">
    <source>
        <dbReference type="Proteomes" id="UP000269396"/>
    </source>
</evidence>
<protein>
    <submittedName>
        <fullName evidence="1">Uncharacterized protein</fullName>
    </submittedName>
</protein>
<dbReference type="SUPFAM" id="SSF117856">
    <property type="entry name" value="AF0104/ALDC/Ptd012-like"/>
    <property type="match status" value="1"/>
</dbReference>
<sequence length="145" mass="15729">MTNAEKSIVRHGLAWLSGKTIICDVGSFDYLLPVPKKDRVCIVLSDLLAKHYDLLDVFRNAGVAAGAVIGAGAGPFFLTGSNSEMVINISSESGVVKNGSLFGLYDKEVSVFCVFLSSFSVKMSIIMYKTKSRLVIMYIKGLVCY</sequence>
<reference evidence="1 2" key="1">
    <citation type="submission" date="2018-11" db="EMBL/GenBank/DDBJ databases">
        <authorList>
            <consortium name="Pathogen Informatics"/>
        </authorList>
    </citation>
    <scope>NUCLEOTIDE SEQUENCE [LARGE SCALE GENOMIC DNA]</scope>
    <source>
        <strain>Denwood</strain>
        <strain evidence="2">Zambia</strain>
    </source>
</reference>